<sequence>MMRGHHKVCVRNGWIVGWIHLTEYLLASTYDEFIDSGKPLFLQEKREPPWTYGIHHRLVILLHTRGADVLNLELDKPKIKHSSRDVSLSCPGKDYLLATRETGVDPHRSP</sequence>
<organism evidence="1 2">
    <name type="scientific">Araneus ventricosus</name>
    <name type="common">Orbweaver spider</name>
    <name type="synonym">Epeira ventricosa</name>
    <dbReference type="NCBI Taxonomy" id="182803"/>
    <lineage>
        <taxon>Eukaryota</taxon>
        <taxon>Metazoa</taxon>
        <taxon>Ecdysozoa</taxon>
        <taxon>Arthropoda</taxon>
        <taxon>Chelicerata</taxon>
        <taxon>Arachnida</taxon>
        <taxon>Araneae</taxon>
        <taxon>Araneomorphae</taxon>
        <taxon>Entelegynae</taxon>
        <taxon>Araneoidea</taxon>
        <taxon>Araneidae</taxon>
        <taxon>Araneus</taxon>
    </lineage>
</organism>
<dbReference type="AlphaFoldDB" id="A0A4Y2PK09"/>
<reference evidence="1 2" key="1">
    <citation type="journal article" date="2019" name="Sci. Rep.">
        <title>Orb-weaving spider Araneus ventricosus genome elucidates the spidroin gene catalogue.</title>
        <authorList>
            <person name="Kono N."/>
            <person name="Nakamura H."/>
            <person name="Ohtoshi R."/>
            <person name="Moran D.A.P."/>
            <person name="Shinohara A."/>
            <person name="Yoshida Y."/>
            <person name="Fujiwara M."/>
            <person name="Mori M."/>
            <person name="Tomita M."/>
            <person name="Arakawa K."/>
        </authorList>
    </citation>
    <scope>NUCLEOTIDE SEQUENCE [LARGE SCALE GENOMIC DNA]</scope>
</reference>
<comment type="caution">
    <text evidence="1">The sequence shown here is derived from an EMBL/GenBank/DDBJ whole genome shotgun (WGS) entry which is preliminary data.</text>
</comment>
<evidence type="ECO:0000313" key="1">
    <source>
        <dbReference type="EMBL" id="GBN50860.1"/>
    </source>
</evidence>
<dbReference type="EMBL" id="BGPR01011348">
    <property type="protein sequence ID" value="GBN50860.1"/>
    <property type="molecule type" value="Genomic_DNA"/>
</dbReference>
<proteinExistence type="predicted"/>
<dbReference type="Proteomes" id="UP000499080">
    <property type="component" value="Unassembled WGS sequence"/>
</dbReference>
<protein>
    <submittedName>
        <fullName evidence="1">Uncharacterized protein</fullName>
    </submittedName>
</protein>
<keyword evidence="2" id="KW-1185">Reference proteome</keyword>
<evidence type="ECO:0000313" key="2">
    <source>
        <dbReference type="Proteomes" id="UP000499080"/>
    </source>
</evidence>
<name>A0A4Y2PK09_ARAVE</name>
<gene>
    <name evidence="1" type="ORF">AVEN_64311_1</name>
</gene>
<accession>A0A4Y2PK09</accession>